<accession>A0A2A9PCB0</accession>
<dbReference type="Proteomes" id="UP000037136">
    <property type="component" value="Unassembled WGS sequence"/>
</dbReference>
<protein>
    <recommendedName>
        <fullName evidence="1">Ribosomal protein bL31m N-terminal domain-containing protein</fullName>
    </recommendedName>
</protein>
<dbReference type="OrthoDB" id="5587740at2759"/>
<proteinExistence type="predicted"/>
<dbReference type="EMBL" id="LAZP02000250">
    <property type="protein sequence ID" value="PFH58844.1"/>
    <property type="molecule type" value="Genomic_DNA"/>
</dbReference>
<dbReference type="PANTHER" id="PTHR28174:SF1">
    <property type="entry name" value="LARGE RIBOSOMAL SUBUNIT PROTEIN BL31M"/>
    <property type="match status" value="1"/>
</dbReference>
<dbReference type="GO" id="GO:0005762">
    <property type="term" value="C:mitochondrial large ribosomal subunit"/>
    <property type="evidence" value="ECO:0007669"/>
    <property type="project" value="InterPro"/>
</dbReference>
<evidence type="ECO:0000313" key="3">
    <source>
        <dbReference type="Proteomes" id="UP000037136"/>
    </source>
</evidence>
<dbReference type="STRING" id="268505.A0A2A9PCB0"/>
<name>A0A2A9PCB0_OPHUN</name>
<dbReference type="GO" id="GO:0003735">
    <property type="term" value="F:structural constituent of ribosome"/>
    <property type="evidence" value="ECO:0007669"/>
    <property type="project" value="InterPro"/>
</dbReference>
<sequence length="172" mass="19180">MATIRYGQSRLRPSHTLTGFLPSFRPARIPVSSTNGQQIRHATFINRPRRPYTFTQLIQLSDGSTYTARTTSPNPLYRPAKDTRNTLTWQPSDKTLHNVELDEAGRLASFRQRFGHSFDAARGAAKDEEAGAAHQDTDDFSDLITEVVRAHELLVQAACGQVHIYVQSAALS</sequence>
<gene>
    <name evidence="2" type="ORF">XA68_13150</name>
</gene>
<reference evidence="2 3" key="2">
    <citation type="journal article" date="2017" name="Sci. Rep.">
        <title>Ant-infecting Ophiocordyceps genomes reveal a high diversity of potential behavioral manipulation genes and a possible major role for enterotoxins.</title>
        <authorList>
            <person name="de Bekker C."/>
            <person name="Ohm R.A."/>
            <person name="Evans H.C."/>
            <person name="Brachmann A."/>
            <person name="Hughes D.P."/>
        </authorList>
    </citation>
    <scope>NUCLEOTIDE SEQUENCE [LARGE SCALE GENOMIC DNA]</scope>
    <source>
        <strain evidence="2 3">SC16a</strain>
    </source>
</reference>
<dbReference type="Pfam" id="PF21492">
    <property type="entry name" value="bL31_N"/>
    <property type="match status" value="1"/>
</dbReference>
<dbReference type="InterPro" id="IPR034600">
    <property type="entry name" value="Ribosomal_bL31m"/>
</dbReference>
<dbReference type="GO" id="GO:0032543">
    <property type="term" value="P:mitochondrial translation"/>
    <property type="evidence" value="ECO:0007669"/>
    <property type="project" value="InterPro"/>
</dbReference>
<evidence type="ECO:0000259" key="1">
    <source>
        <dbReference type="Pfam" id="PF21492"/>
    </source>
</evidence>
<keyword evidence="3" id="KW-1185">Reference proteome</keyword>
<dbReference type="InterPro" id="IPR048874">
    <property type="entry name" value="Ribosomal_bL31m_N"/>
</dbReference>
<comment type="caution">
    <text evidence="2">The sequence shown here is derived from an EMBL/GenBank/DDBJ whole genome shotgun (WGS) entry which is preliminary data.</text>
</comment>
<reference evidence="2 3" key="1">
    <citation type="journal article" date="2015" name="BMC Genomics">
        <title>Gene expression during zombie ant biting behavior reflects the complexity underlying fungal parasitic behavioral manipulation.</title>
        <authorList>
            <person name="de Bekker C."/>
            <person name="Ohm R.A."/>
            <person name="Loreto R.G."/>
            <person name="Sebastian A."/>
            <person name="Albert I."/>
            <person name="Merrow M."/>
            <person name="Brachmann A."/>
            <person name="Hughes D.P."/>
        </authorList>
    </citation>
    <scope>NUCLEOTIDE SEQUENCE [LARGE SCALE GENOMIC DNA]</scope>
    <source>
        <strain evidence="2 3">SC16a</strain>
    </source>
</reference>
<dbReference type="PANTHER" id="PTHR28174">
    <property type="entry name" value="54S RIBOSOMAL PROTEIN L36, MITOCHONDRIAL"/>
    <property type="match status" value="1"/>
</dbReference>
<organism evidence="2 3">
    <name type="scientific">Ophiocordyceps unilateralis</name>
    <name type="common">Zombie-ant fungus</name>
    <name type="synonym">Torrubia unilateralis</name>
    <dbReference type="NCBI Taxonomy" id="268505"/>
    <lineage>
        <taxon>Eukaryota</taxon>
        <taxon>Fungi</taxon>
        <taxon>Dikarya</taxon>
        <taxon>Ascomycota</taxon>
        <taxon>Pezizomycotina</taxon>
        <taxon>Sordariomycetes</taxon>
        <taxon>Hypocreomycetidae</taxon>
        <taxon>Hypocreales</taxon>
        <taxon>Ophiocordycipitaceae</taxon>
        <taxon>Ophiocordyceps</taxon>
    </lineage>
</organism>
<feature type="domain" description="Ribosomal protein bL31m N-terminal" evidence="1">
    <location>
        <begin position="47"/>
        <end position="92"/>
    </location>
</feature>
<evidence type="ECO:0000313" key="2">
    <source>
        <dbReference type="EMBL" id="PFH58844.1"/>
    </source>
</evidence>
<dbReference type="Gene3D" id="6.20.130.10">
    <property type="match status" value="1"/>
</dbReference>
<dbReference type="AlphaFoldDB" id="A0A2A9PCB0"/>